<protein>
    <submittedName>
        <fullName evidence="1">Uncharacterized protein</fullName>
    </submittedName>
</protein>
<dbReference type="EMBL" id="LHYJ01000006">
    <property type="protein sequence ID" value="KXB08651.1"/>
    <property type="molecule type" value="Genomic_DNA"/>
</dbReference>
<gene>
    <name evidence="1" type="ORF">AKJ56_00645</name>
</gene>
<keyword evidence="2" id="KW-1185">Reference proteome</keyword>
<dbReference type="AlphaFoldDB" id="A0A133VQF6"/>
<comment type="caution">
    <text evidence="1">The sequence shown here is derived from an EMBL/GenBank/DDBJ whole genome shotgun (WGS) entry which is preliminary data.</text>
</comment>
<accession>A0A133VQF6</accession>
<evidence type="ECO:0000313" key="1">
    <source>
        <dbReference type="EMBL" id="KXB08651.1"/>
    </source>
</evidence>
<sequence>MKIRIFNGKMGKLEEVLRRRYPDLNLEYNRIAGILSEAAKMGTYKIEDSEDVLFFEGERLLLPKSFYQEQSWDDRKIMENREYVMPECIRNLISRAERAGEWNPEYAVRKYLEEIEEEKMREFLKFFVRLKEGLEEYSDEKSNVVSGELITLIGRKMGLEPEEVDRIRGEFKKGGIISPCSSTIRGGCLEFEINPSLLEK</sequence>
<evidence type="ECO:0000313" key="2">
    <source>
        <dbReference type="Proteomes" id="UP000070175"/>
    </source>
</evidence>
<reference evidence="1 2" key="1">
    <citation type="journal article" date="2016" name="Sci. Rep.">
        <title>Metabolic traits of an uncultured archaeal lineage -MSBL1- from brine pools of the Red Sea.</title>
        <authorList>
            <person name="Mwirichia R."/>
            <person name="Alam I."/>
            <person name="Rashid M."/>
            <person name="Vinu M."/>
            <person name="Ba-Alawi W."/>
            <person name="Anthony Kamau A."/>
            <person name="Kamanda Ngugi D."/>
            <person name="Goker M."/>
            <person name="Klenk H.P."/>
            <person name="Bajic V."/>
            <person name="Stingl U."/>
        </authorList>
    </citation>
    <scope>NUCLEOTIDE SEQUENCE [LARGE SCALE GENOMIC DNA]</scope>
    <source>
        <strain evidence="1">SCGC-AAA382N08</strain>
    </source>
</reference>
<organism evidence="1 2">
    <name type="scientific">candidate division MSBL1 archaeon SCGC-AAA382N08</name>
    <dbReference type="NCBI Taxonomy" id="1698285"/>
    <lineage>
        <taxon>Archaea</taxon>
        <taxon>Methanobacteriati</taxon>
        <taxon>Methanobacteriota</taxon>
        <taxon>candidate division MSBL1</taxon>
    </lineage>
</organism>
<proteinExistence type="predicted"/>
<name>A0A133VQF6_9EURY</name>
<dbReference type="Proteomes" id="UP000070175">
    <property type="component" value="Unassembled WGS sequence"/>
</dbReference>